<dbReference type="AlphaFoldDB" id="A0A143ASC7"/>
<evidence type="ECO:0000256" key="2">
    <source>
        <dbReference type="ARBA" id="ARBA00022857"/>
    </source>
</evidence>
<proteinExistence type="inferred from homology"/>
<reference evidence="7 8" key="1">
    <citation type="journal article" date="2016" name="PLoS ONE">
        <title>The Identification of Novel Diagnostic Marker Genes for the Detection of Beer Spoiling Pediococcus damnosus Strains Using the BlAst Diagnostic Gene findEr.</title>
        <authorList>
            <person name="Behr J."/>
            <person name="Geissler A.J."/>
            <person name="Schmid J."/>
            <person name="Zehe A."/>
            <person name="Vogel R.F."/>
        </authorList>
    </citation>
    <scope>NUCLEOTIDE SEQUENCE [LARGE SCALE GENOMIC DNA]</scope>
    <source>
        <strain evidence="5 8">TMW 2.1533</strain>
        <strain evidence="6 7">TMW 2.1535</strain>
    </source>
</reference>
<keyword evidence="7" id="KW-1185">Reference proteome</keyword>
<dbReference type="Proteomes" id="UP000076405">
    <property type="component" value="Chromosome"/>
</dbReference>
<comment type="similarity">
    <text evidence="1 4">Belongs to the short-chain dehydrogenases/reductases (SDR) family.</text>
</comment>
<evidence type="ECO:0000313" key="8">
    <source>
        <dbReference type="Proteomes" id="UP000076405"/>
    </source>
</evidence>
<dbReference type="GO" id="GO:0016491">
    <property type="term" value="F:oxidoreductase activity"/>
    <property type="evidence" value="ECO:0007669"/>
    <property type="project" value="UniProtKB-KW"/>
</dbReference>
<dbReference type="EMBL" id="CP012288">
    <property type="protein sequence ID" value="AMV66895.1"/>
    <property type="molecule type" value="Genomic_DNA"/>
</dbReference>
<dbReference type="InterPro" id="IPR002347">
    <property type="entry name" value="SDR_fam"/>
</dbReference>
<gene>
    <name evidence="5" type="ORF">ADU70_1740</name>
    <name evidence="6" type="ORF">ADU72_0954</name>
</gene>
<protein>
    <submittedName>
        <fullName evidence="5">Short-chain dehydrogenase/reductase SDR</fullName>
    </submittedName>
</protein>
<keyword evidence="2" id="KW-0521">NADP</keyword>
<keyword evidence="3" id="KW-0560">Oxidoreductase</keyword>
<evidence type="ECO:0000256" key="1">
    <source>
        <dbReference type="ARBA" id="ARBA00006484"/>
    </source>
</evidence>
<dbReference type="GeneID" id="57276538"/>
<dbReference type="RefSeq" id="WP_046871746.1">
    <property type="nucleotide sequence ID" value="NZ_BAAAXI010000157.1"/>
</dbReference>
<sequence>MAEKEIITLITGANKGIGFATAEGLGKLGQHILVGARDAKRGQNAVEKLQAEGYKATFIQLDVTNKAQIQNAADEIKQKFGYLSVLVNNAGITLGHHTKASEMSTDEIRKIFDVNFFGLLDVTQAMVPLLKKGRPAKIVNVSSDMGSLGLATDPQSRFYRISSVGYQASKAAANFATIDFSKELSASDIIVNAVNPGATNTEFGGRPKGLKIPGMNSVEAGAAQIVKMASLPFDEKVTGTFTENVGTLPW</sequence>
<evidence type="ECO:0000256" key="4">
    <source>
        <dbReference type="RuleBase" id="RU000363"/>
    </source>
</evidence>
<dbReference type="KEGG" id="pdm:ADU72_0954"/>
<evidence type="ECO:0000313" key="7">
    <source>
        <dbReference type="Proteomes" id="UP000076244"/>
    </source>
</evidence>
<dbReference type="Gene3D" id="3.40.50.720">
    <property type="entry name" value="NAD(P)-binding Rossmann-like Domain"/>
    <property type="match status" value="1"/>
</dbReference>
<accession>A0A143ASC7</accession>
<evidence type="ECO:0000256" key="3">
    <source>
        <dbReference type="ARBA" id="ARBA00023002"/>
    </source>
</evidence>
<dbReference type="PANTHER" id="PTHR43963:SF6">
    <property type="entry name" value="CHAIN DEHYDROGENASE FAMILY PROTEIN, PUTATIVE (AFU_ORTHOLOGUE AFUA_3G15350)-RELATED"/>
    <property type="match status" value="1"/>
</dbReference>
<dbReference type="InterPro" id="IPR036291">
    <property type="entry name" value="NAD(P)-bd_dom_sf"/>
</dbReference>
<name>A0A143ASC7_9LACO</name>
<organism evidence="5 8">
    <name type="scientific">Pediococcus damnosus</name>
    <dbReference type="NCBI Taxonomy" id="51663"/>
    <lineage>
        <taxon>Bacteria</taxon>
        <taxon>Bacillati</taxon>
        <taxon>Bacillota</taxon>
        <taxon>Bacilli</taxon>
        <taxon>Lactobacillales</taxon>
        <taxon>Lactobacillaceae</taxon>
        <taxon>Pediococcus</taxon>
    </lineage>
</organism>
<dbReference type="PRINTS" id="PR00080">
    <property type="entry name" value="SDRFAMILY"/>
</dbReference>
<evidence type="ECO:0000313" key="6">
    <source>
        <dbReference type="EMBL" id="AMV66895.1"/>
    </source>
</evidence>
<dbReference type="PANTHER" id="PTHR43963">
    <property type="entry name" value="CARBONYL REDUCTASE 1-RELATED"/>
    <property type="match status" value="1"/>
</dbReference>
<dbReference type="Proteomes" id="UP000076244">
    <property type="component" value="Chromosome"/>
</dbReference>
<dbReference type="PRINTS" id="PR00081">
    <property type="entry name" value="GDHRDH"/>
</dbReference>
<dbReference type="SUPFAM" id="SSF51735">
    <property type="entry name" value="NAD(P)-binding Rossmann-fold domains"/>
    <property type="match status" value="1"/>
</dbReference>
<dbReference type="Pfam" id="PF00106">
    <property type="entry name" value="adh_short"/>
    <property type="match status" value="1"/>
</dbReference>
<dbReference type="OrthoDB" id="5786478at2"/>
<evidence type="ECO:0000313" key="5">
    <source>
        <dbReference type="EMBL" id="AMV63210.1"/>
    </source>
</evidence>
<dbReference type="EMBL" id="CP012275">
    <property type="protein sequence ID" value="AMV63210.1"/>
    <property type="molecule type" value="Genomic_DNA"/>
</dbReference>